<evidence type="ECO:0000313" key="3">
    <source>
        <dbReference type="Proteomes" id="UP001589691"/>
    </source>
</evidence>
<evidence type="ECO:0000259" key="1">
    <source>
        <dbReference type="Pfam" id="PF18848"/>
    </source>
</evidence>
<gene>
    <name evidence="2" type="ORF">ACFFLI_12485</name>
</gene>
<comment type="caution">
    <text evidence="2">The sequence shown here is derived from an EMBL/GenBank/DDBJ whole genome shotgun (WGS) entry which is preliminary data.</text>
</comment>
<dbReference type="Proteomes" id="UP001589691">
    <property type="component" value="Unassembled WGS sequence"/>
</dbReference>
<sequence>MTTIKIQTRHSLNTLMQQRDTGPFVSLYVNTVPGLQAANRQRLQFKQLISTAEQLWGRHFPQTDFTPYREQLTALRRSPDFWKEHVQAQAGIIVNAEQCFTFDLQYPTTEQVIVNRMPAIRPLLADRQHQFDFDLLALSEDRIQLYQQRHGQFAITELPADAPVTLRGTLGTEKRGGDLNFNSSPVHGVNYHGHNAKAEERAVDQRNYYLQVAKFMDNWSKRTQRPLILMGLPHNQALFRQLTQNPHLSAVLKIDQSPNNLSPAAVLTATTPVQSQWHTHMADILLARYDQAIGQKRALADPFDMIKPALNGRVSTLIVAADAQVDGTIPATDVMLTEPLALPDNLIDDLVDVVMAANGQVRIIPAERMPANTSALAILRY</sequence>
<evidence type="ECO:0000313" key="2">
    <source>
        <dbReference type="EMBL" id="MFB9770684.1"/>
    </source>
</evidence>
<dbReference type="RefSeq" id="WP_225424443.1">
    <property type="nucleotide sequence ID" value="NZ_BJEA01000019.1"/>
</dbReference>
<organism evidence="2 3">
    <name type="scientific">Lactiplantibacillus modestisalitolerans</name>
    <dbReference type="NCBI Taxonomy" id="1457219"/>
    <lineage>
        <taxon>Bacteria</taxon>
        <taxon>Bacillati</taxon>
        <taxon>Bacillota</taxon>
        <taxon>Bacilli</taxon>
        <taxon>Lactobacillales</taxon>
        <taxon>Lactobacillaceae</taxon>
        <taxon>Lactiplantibacillus</taxon>
    </lineage>
</organism>
<dbReference type="InterPro" id="IPR040628">
    <property type="entry name" value="BaeRF_family6"/>
</dbReference>
<dbReference type="EMBL" id="JBHLZY010000027">
    <property type="protein sequence ID" value="MFB9770684.1"/>
    <property type="molecule type" value="Genomic_DNA"/>
</dbReference>
<feature type="domain" description="Bacterial archaeo-eukaryotic release factor family 6" evidence="1">
    <location>
        <begin position="132"/>
        <end position="273"/>
    </location>
</feature>
<name>A0ABV5WWZ8_9LACO</name>
<accession>A0ABV5WWZ8</accession>
<keyword evidence="3" id="KW-1185">Reference proteome</keyword>
<dbReference type="Pfam" id="PF18848">
    <property type="entry name" value="baeRF_family6"/>
    <property type="match status" value="1"/>
</dbReference>
<proteinExistence type="predicted"/>
<protein>
    <recommendedName>
        <fullName evidence="1">Bacterial archaeo-eukaryotic release factor family 6 domain-containing protein</fullName>
    </recommendedName>
</protein>
<reference evidence="2 3" key="1">
    <citation type="submission" date="2024-09" db="EMBL/GenBank/DDBJ databases">
        <authorList>
            <person name="Sun Q."/>
            <person name="Mori K."/>
        </authorList>
    </citation>
    <scope>NUCLEOTIDE SEQUENCE [LARGE SCALE GENOMIC DNA]</scope>
    <source>
        <strain evidence="2 3">TBRC 4576</strain>
    </source>
</reference>